<dbReference type="Gene3D" id="1.25.40.10">
    <property type="entry name" value="Tetratricopeptide repeat domain"/>
    <property type="match status" value="3"/>
</dbReference>
<reference evidence="5 6" key="1">
    <citation type="journal article" date="2020" name="IScience">
        <title>Genome Sequencing of the Endangered Kingdonia uniflora (Circaeasteraceae, Ranunculales) Reveals Potential Mechanisms of Evolutionary Specialization.</title>
        <authorList>
            <person name="Sun Y."/>
            <person name="Deng T."/>
            <person name="Zhang A."/>
            <person name="Moore M.J."/>
            <person name="Landis J.B."/>
            <person name="Lin N."/>
            <person name="Zhang H."/>
            <person name="Zhang X."/>
            <person name="Huang J."/>
            <person name="Zhang X."/>
            <person name="Sun H."/>
            <person name="Wang H."/>
        </authorList>
    </citation>
    <scope>NUCLEOTIDE SEQUENCE [LARGE SCALE GENOMIC DNA]</scope>
    <source>
        <strain evidence="5">TB1705</strain>
        <tissue evidence="5">Leaf</tissue>
    </source>
</reference>
<dbReference type="InterPro" id="IPR011990">
    <property type="entry name" value="TPR-like_helical_dom_sf"/>
</dbReference>
<dbReference type="AlphaFoldDB" id="A0A7J7MUB4"/>
<dbReference type="Pfam" id="PF01535">
    <property type="entry name" value="PPR"/>
    <property type="match status" value="4"/>
</dbReference>
<feature type="repeat" description="PPR" evidence="3">
    <location>
        <begin position="504"/>
        <end position="539"/>
    </location>
</feature>
<dbReference type="PROSITE" id="PS51375">
    <property type="entry name" value="PPR"/>
    <property type="match status" value="2"/>
</dbReference>
<dbReference type="PANTHER" id="PTHR45717">
    <property type="entry name" value="OS12G0527900 PROTEIN"/>
    <property type="match status" value="1"/>
</dbReference>
<dbReference type="InterPro" id="IPR002885">
    <property type="entry name" value="PPR_rpt"/>
</dbReference>
<dbReference type="EMBL" id="JACGCM010001219">
    <property type="protein sequence ID" value="KAF6158509.1"/>
    <property type="molecule type" value="Genomic_DNA"/>
</dbReference>
<evidence type="ECO:0000256" key="2">
    <source>
        <dbReference type="ARBA" id="ARBA00022737"/>
    </source>
</evidence>
<dbReference type="Proteomes" id="UP000541444">
    <property type="component" value="Unassembled WGS sequence"/>
</dbReference>
<dbReference type="NCBIfam" id="TIGR00756">
    <property type="entry name" value="PPR"/>
    <property type="match status" value="3"/>
</dbReference>
<sequence>MLALRRASNPIRGQLYHRGAFRAFYAKSGIPNTCSDDVVGIHMPIQVIFGRCISSERLYFKTSVHQNFSLPRRGLSSQADSTNSQEETDLDDEFSDLGTPIPVDATEEGNPGEKSEMESISELEPFDNDDFKENSLESSSPNKLELSDTETDTTGEDTLKKGNLFKLFKVVLAATSRSIRIALDKWVEEGNPLDRNVISYTLAQLRRRSMLVKALQVRKWLEANNHIELDERDYCSHLDLIGKVHNLQRAEKYLDSIPESCRGEIVYRTFLANCVAVGNLKKTEEVYNRMRDLGFPLSVFVCNQLLLLYKRLDKKKIADILLLMENENLKPTAFTYRILIDIKGQSNDIAGMEQVVEAMEDEGLEPDTQTLTMVGKYYISGGLKEKAEAVLKKMEGGNLKENRWVCTSLPQMYASLGKIDDVERVWEVCQSNPRFEEYAAVIEAYGLLGRIPDAEAIFEKMVKTHKLLPSRCYSTLLEVYSRYKLFTKGKDLAKRMVTSGCNIDGFTWNVLVKLYVDAGEVEKADTILHMACENSKVSPMFMSYITIMDRYADRGDIHNAEKIFQSLKQAGYEGRSRQYHTLLKAYVNAKTPAYGFRERMIVDKIFPNSAIAAQLVQLENFKKKLHLLYSIELIQEIW</sequence>
<feature type="compositionally biased region" description="Acidic residues" evidence="4">
    <location>
        <begin position="86"/>
        <end position="95"/>
    </location>
</feature>
<dbReference type="GO" id="GO:0005739">
    <property type="term" value="C:mitochondrion"/>
    <property type="evidence" value="ECO:0007669"/>
    <property type="project" value="TreeGrafter"/>
</dbReference>
<name>A0A7J7MUB4_9MAGN</name>
<evidence type="ECO:0000313" key="5">
    <source>
        <dbReference type="EMBL" id="KAF6158509.1"/>
    </source>
</evidence>
<keyword evidence="6" id="KW-1185">Reference proteome</keyword>
<keyword evidence="2" id="KW-0677">Repeat</keyword>
<feature type="region of interest" description="Disordered" evidence="4">
    <location>
        <begin position="73"/>
        <end position="155"/>
    </location>
</feature>
<feature type="compositionally biased region" description="Acidic residues" evidence="4">
    <location>
        <begin position="119"/>
        <end position="128"/>
    </location>
</feature>
<gene>
    <name evidence="5" type="ORF">GIB67_040023</name>
</gene>
<dbReference type="OrthoDB" id="739241at2759"/>
<dbReference type="Pfam" id="PF13812">
    <property type="entry name" value="PPR_3"/>
    <property type="match status" value="1"/>
</dbReference>
<evidence type="ECO:0000256" key="1">
    <source>
        <dbReference type="ARBA" id="ARBA00007626"/>
    </source>
</evidence>
<evidence type="ECO:0008006" key="7">
    <source>
        <dbReference type="Google" id="ProtNLM"/>
    </source>
</evidence>
<dbReference type="SUPFAM" id="SSF48452">
    <property type="entry name" value="TPR-like"/>
    <property type="match status" value="1"/>
</dbReference>
<organism evidence="5 6">
    <name type="scientific">Kingdonia uniflora</name>
    <dbReference type="NCBI Taxonomy" id="39325"/>
    <lineage>
        <taxon>Eukaryota</taxon>
        <taxon>Viridiplantae</taxon>
        <taxon>Streptophyta</taxon>
        <taxon>Embryophyta</taxon>
        <taxon>Tracheophyta</taxon>
        <taxon>Spermatophyta</taxon>
        <taxon>Magnoliopsida</taxon>
        <taxon>Ranunculales</taxon>
        <taxon>Circaeasteraceae</taxon>
        <taxon>Kingdonia</taxon>
    </lineage>
</organism>
<accession>A0A7J7MUB4</accession>
<evidence type="ECO:0000256" key="3">
    <source>
        <dbReference type="PROSITE-ProRule" id="PRU00708"/>
    </source>
</evidence>
<comment type="caution">
    <text evidence="5">The sequence shown here is derived from an EMBL/GenBank/DDBJ whole genome shotgun (WGS) entry which is preliminary data.</text>
</comment>
<dbReference type="PANTHER" id="PTHR45717:SF15">
    <property type="entry name" value="AGL218WP"/>
    <property type="match status" value="1"/>
</dbReference>
<protein>
    <recommendedName>
        <fullName evidence="7">Pentatricopeptide repeat-containing protein</fullName>
    </recommendedName>
</protein>
<evidence type="ECO:0000313" key="6">
    <source>
        <dbReference type="Proteomes" id="UP000541444"/>
    </source>
</evidence>
<dbReference type="GO" id="GO:0003729">
    <property type="term" value="F:mRNA binding"/>
    <property type="evidence" value="ECO:0007669"/>
    <property type="project" value="UniProtKB-ARBA"/>
</dbReference>
<feature type="repeat" description="PPR" evidence="3">
    <location>
        <begin position="332"/>
        <end position="366"/>
    </location>
</feature>
<evidence type="ECO:0000256" key="4">
    <source>
        <dbReference type="SAM" id="MobiDB-lite"/>
    </source>
</evidence>
<comment type="similarity">
    <text evidence="1">Belongs to the PPR family. P subfamily.</text>
</comment>
<feature type="compositionally biased region" description="Polar residues" evidence="4">
    <location>
        <begin position="73"/>
        <end position="85"/>
    </location>
</feature>
<proteinExistence type="inferred from homology"/>